<dbReference type="AlphaFoldDB" id="A0A4Z2DHE6"/>
<sequence>MSISSTDYVNDIYNSPMYPTFTKTPNVSPANSVSHLHLYNYTTNENGLSNQQNQHIPYSTFNRKSKLTFNLLPNQWSFMNNNTKSNKEVNRCAASFRRHKQGQISGISTINSLKPFNSVNISLFMSTNLNTTSVKQVKHQTINNKRTKTSITSKTEVKETSHQSEIVKDAENARYLWLTRQTQRSTPALNQERQYGRINLISAYRGESPSRRGRSETSSARTEHRGGLFHVYDNNRTKPPYYVIHPEWLSETITIRQLGLSPRPTPLPITNGLNYDHFKRRSHTTNSICPESSSRNKCTDSLSLEQQSPNRCRSVPPKSINPITWSC</sequence>
<dbReference type="OrthoDB" id="6152580at2759"/>
<protein>
    <submittedName>
        <fullName evidence="1">Uncharacterized protein</fullName>
    </submittedName>
</protein>
<gene>
    <name evidence="1" type="ORF">EWB00_000992</name>
</gene>
<organism evidence="1 2">
    <name type="scientific">Schistosoma japonicum</name>
    <name type="common">Blood fluke</name>
    <dbReference type="NCBI Taxonomy" id="6182"/>
    <lineage>
        <taxon>Eukaryota</taxon>
        <taxon>Metazoa</taxon>
        <taxon>Spiralia</taxon>
        <taxon>Lophotrochozoa</taxon>
        <taxon>Platyhelminthes</taxon>
        <taxon>Trematoda</taxon>
        <taxon>Digenea</taxon>
        <taxon>Strigeidida</taxon>
        <taxon>Schistosomatoidea</taxon>
        <taxon>Schistosomatidae</taxon>
        <taxon>Schistosoma</taxon>
    </lineage>
</organism>
<evidence type="ECO:0000313" key="2">
    <source>
        <dbReference type="Proteomes" id="UP000311919"/>
    </source>
</evidence>
<proteinExistence type="predicted"/>
<dbReference type="EMBL" id="SKCS01000140">
    <property type="protein sequence ID" value="TNN15875.1"/>
    <property type="molecule type" value="Genomic_DNA"/>
</dbReference>
<comment type="caution">
    <text evidence="1">The sequence shown here is derived from an EMBL/GenBank/DDBJ whole genome shotgun (WGS) entry which is preliminary data.</text>
</comment>
<keyword evidence="2" id="KW-1185">Reference proteome</keyword>
<dbReference type="Proteomes" id="UP000311919">
    <property type="component" value="Unassembled WGS sequence"/>
</dbReference>
<name>A0A4Z2DHE6_SCHJA</name>
<evidence type="ECO:0000313" key="1">
    <source>
        <dbReference type="EMBL" id="TNN15875.1"/>
    </source>
</evidence>
<accession>A0A4Z2DHE6</accession>
<reference evidence="1 2" key="1">
    <citation type="submission" date="2019-03" db="EMBL/GenBank/DDBJ databases">
        <title>An improved genome assembly of the fluke Schistosoma japonicum.</title>
        <authorList>
            <person name="Hu W."/>
            <person name="Luo F."/>
            <person name="Yin M."/>
            <person name="Mo X."/>
            <person name="Sun C."/>
            <person name="Wu Q."/>
            <person name="Zhu B."/>
            <person name="Xiang M."/>
            <person name="Wang J."/>
            <person name="Wang Y."/>
            <person name="Zhang T."/>
            <person name="Xu B."/>
            <person name="Zheng H."/>
            <person name="Feng Z."/>
        </authorList>
    </citation>
    <scope>NUCLEOTIDE SEQUENCE [LARGE SCALE GENOMIC DNA]</scope>
    <source>
        <strain evidence="1">HuSjv2</strain>
        <tissue evidence="1">Worms</tissue>
    </source>
</reference>